<feature type="non-terminal residue" evidence="2">
    <location>
        <position position="196"/>
    </location>
</feature>
<organism evidence="2">
    <name type="scientific">Lygus hesperus</name>
    <name type="common">Western plant bug</name>
    <dbReference type="NCBI Taxonomy" id="30085"/>
    <lineage>
        <taxon>Eukaryota</taxon>
        <taxon>Metazoa</taxon>
        <taxon>Ecdysozoa</taxon>
        <taxon>Arthropoda</taxon>
        <taxon>Hexapoda</taxon>
        <taxon>Insecta</taxon>
        <taxon>Pterygota</taxon>
        <taxon>Neoptera</taxon>
        <taxon>Paraneoptera</taxon>
        <taxon>Hemiptera</taxon>
        <taxon>Heteroptera</taxon>
        <taxon>Panheteroptera</taxon>
        <taxon>Cimicomorpha</taxon>
        <taxon>Miridae</taxon>
        <taxon>Mirini</taxon>
        <taxon>Lygus</taxon>
    </lineage>
</organism>
<feature type="region of interest" description="Disordered" evidence="1">
    <location>
        <begin position="1"/>
        <end position="56"/>
    </location>
</feature>
<evidence type="ECO:0000313" key="3">
    <source>
        <dbReference type="EMBL" id="JAG41784.1"/>
    </source>
</evidence>
<feature type="compositionally biased region" description="Basic and acidic residues" evidence="1">
    <location>
        <begin position="13"/>
        <end position="50"/>
    </location>
</feature>
<proteinExistence type="predicted"/>
<accession>A0A0A9ZEJ7</accession>
<feature type="region of interest" description="Disordered" evidence="1">
    <location>
        <begin position="121"/>
        <end position="147"/>
    </location>
</feature>
<sequence length="196" mass="23305">MAVKPLGLARQAMPKEAREAEDKKRKEQKEKQKEQKEKSQKKGKEDEGYKPQKSQIPLFVLQRSHDVEMANEYEENEIHPMIAPKLFQEEDVNWKIANSVHLQLRDGVDRKMIALQKEVRQKMTKKHRKAENLKKRNPPAMKKPKKEWALGDHEKWDIVYALAKEGYFRNYRNNVLSHMPGTNQFSYSNSEWIEEY</sequence>
<protein>
    <submittedName>
        <fullName evidence="2">Uncharacterized protein</fullName>
    </submittedName>
</protein>
<evidence type="ECO:0000256" key="1">
    <source>
        <dbReference type="SAM" id="MobiDB-lite"/>
    </source>
</evidence>
<reference evidence="2" key="2">
    <citation type="submission" date="2014-07" db="EMBL/GenBank/DDBJ databases">
        <authorList>
            <person name="Hull J."/>
        </authorList>
    </citation>
    <scope>NUCLEOTIDE SEQUENCE</scope>
</reference>
<reference evidence="2" key="1">
    <citation type="journal article" date="2014" name="PLoS ONE">
        <title>Transcriptome-Based Identification of ABC Transporters in the Western Tarnished Plant Bug Lygus hesperus.</title>
        <authorList>
            <person name="Hull J.J."/>
            <person name="Chaney K."/>
            <person name="Geib S.M."/>
            <person name="Fabrick J.A."/>
            <person name="Brent C.S."/>
            <person name="Walsh D."/>
            <person name="Lavine L.C."/>
        </authorList>
    </citation>
    <scope>NUCLEOTIDE SEQUENCE</scope>
</reference>
<dbReference type="EMBL" id="GBHO01001821">
    <property type="protein sequence ID" value="JAG41783.1"/>
    <property type="molecule type" value="Transcribed_RNA"/>
</dbReference>
<dbReference type="AlphaFoldDB" id="A0A0A9ZEJ7"/>
<gene>
    <name evidence="3" type="ORF">CM83_12656</name>
    <name evidence="2" type="ORF">CM83_12657</name>
</gene>
<name>A0A0A9ZEJ7_LYGHE</name>
<evidence type="ECO:0000313" key="2">
    <source>
        <dbReference type="EMBL" id="JAG41783.1"/>
    </source>
</evidence>
<dbReference type="EMBL" id="GBHO01001820">
    <property type="protein sequence ID" value="JAG41784.1"/>
    <property type="molecule type" value="Transcribed_RNA"/>
</dbReference>